<dbReference type="GeneID" id="18762976"/>
<comment type="subunit">
    <text evidence="8">Heterohexamer.</text>
</comment>
<keyword evidence="11" id="KW-1185">Reference proteome</keyword>
<dbReference type="KEGG" id="mbe:MBM_07041"/>
<protein>
    <recommendedName>
        <fullName evidence="8">Mitochondrial import inner membrane translocase subunit</fullName>
    </recommendedName>
</protein>
<dbReference type="FunCoup" id="K1WBT2">
    <property type="interactions" value="473"/>
</dbReference>
<evidence type="ECO:0000256" key="2">
    <source>
        <dbReference type="ARBA" id="ARBA00006720"/>
    </source>
</evidence>
<keyword evidence="3 8" id="KW-0999">Mitochondrion inner membrane</keyword>
<evidence type="ECO:0000313" key="10">
    <source>
        <dbReference type="EMBL" id="EKD14830.1"/>
    </source>
</evidence>
<evidence type="ECO:0000256" key="8">
    <source>
        <dbReference type="RuleBase" id="RU367043"/>
    </source>
</evidence>
<accession>K1WBT2</accession>
<evidence type="ECO:0000313" key="11">
    <source>
        <dbReference type="Proteomes" id="UP000006753"/>
    </source>
</evidence>
<reference evidence="10 11" key="1">
    <citation type="journal article" date="2012" name="BMC Genomics">
        <title>Sequencing the genome of Marssonina brunnea reveals fungus-poplar co-evolution.</title>
        <authorList>
            <person name="Zhu S."/>
            <person name="Cao Y.-Z."/>
            <person name="Jiang C."/>
            <person name="Tan B.-Y."/>
            <person name="Wang Z."/>
            <person name="Feng S."/>
            <person name="Zhang L."/>
            <person name="Su X.-H."/>
            <person name="Brejova B."/>
            <person name="Vinar T."/>
            <person name="Xu M."/>
            <person name="Wang M.-X."/>
            <person name="Zhang S.-G."/>
            <person name="Huang M.-R."/>
            <person name="Wu R."/>
            <person name="Zhou Y."/>
        </authorList>
    </citation>
    <scope>NUCLEOTIDE SEQUENCE [LARGE SCALE GENOMIC DNA]</scope>
    <source>
        <strain evidence="10 11">MB_m1</strain>
    </source>
</reference>
<feature type="domain" description="Tim10-like" evidence="9">
    <location>
        <begin position="32"/>
        <end position="95"/>
    </location>
</feature>
<name>K1WBT2_MARBU</name>
<evidence type="ECO:0000256" key="7">
    <source>
        <dbReference type="ARBA" id="ARBA00023186"/>
    </source>
</evidence>
<keyword evidence="3 8" id="KW-0472">Membrane</keyword>
<dbReference type="OrthoDB" id="344165at2759"/>
<dbReference type="InterPro" id="IPR004217">
    <property type="entry name" value="Tim10-like"/>
</dbReference>
<dbReference type="InParanoid" id="K1WBT2"/>
<dbReference type="HOGENOM" id="CLU_141397_1_0_1"/>
<comment type="domain">
    <text evidence="8">The twin CX3C motif contains 4 conserved Cys residues that form 2 disulfide bonds in the mitochondrial intermembrane space.</text>
</comment>
<comment type="subcellular location">
    <subcellularLocation>
        <location evidence="1 8">Mitochondrion inner membrane</location>
        <topology evidence="1 8">Peripheral membrane protein</topology>
        <orientation evidence="1 8">Intermembrane side</orientation>
    </subcellularLocation>
</comment>
<dbReference type="GO" id="GO:0005743">
    <property type="term" value="C:mitochondrial inner membrane"/>
    <property type="evidence" value="ECO:0007669"/>
    <property type="project" value="UniProtKB-SubCell"/>
</dbReference>
<comment type="function">
    <text evidence="8">Mitochondrial intermembrane chaperone that participates in the import and insertion of some multi-pass transmembrane proteins into the mitochondrial inner membrane. Also required for the transfer of beta-barrel precursors from the TOM complex to the sorting and assembly machinery (SAM complex) of the outer membrane. Acts as a chaperone-like protein that protects the hydrophobic precursors from aggregation and guide them through the mitochondrial intermembrane space.</text>
</comment>
<dbReference type="eggNOG" id="KOG3489">
    <property type="taxonomic scope" value="Eukaryota"/>
</dbReference>
<comment type="similarity">
    <text evidence="2 8">Belongs to the small Tim family.</text>
</comment>
<evidence type="ECO:0000256" key="3">
    <source>
        <dbReference type="ARBA" id="ARBA00022792"/>
    </source>
</evidence>
<dbReference type="OMA" id="NEICWDK"/>
<evidence type="ECO:0000256" key="5">
    <source>
        <dbReference type="ARBA" id="ARBA00023010"/>
    </source>
</evidence>
<keyword evidence="4 8" id="KW-0653">Protein transport</keyword>
<dbReference type="AlphaFoldDB" id="K1WBT2"/>
<organism evidence="10 11">
    <name type="scientific">Marssonina brunnea f. sp. multigermtubi (strain MB_m1)</name>
    <name type="common">Marssonina leaf spot fungus</name>
    <dbReference type="NCBI Taxonomy" id="1072389"/>
    <lineage>
        <taxon>Eukaryota</taxon>
        <taxon>Fungi</taxon>
        <taxon>Dikarya</taxon>
        <taxon>Ascomycota</taxon>
        <taxon>Pezizomycotina</taxon>
        <taxon>Leotiomycetes</taxon>
        <taxon>Helotiales</taxon>
        <taxon>Drepanopezizaceae</taxon>
        <taxon>Drepanopeziza</taxon>
    </lineage>
</organism>
<dbReference type="SUPFAM" id="SSF144122">
    <property type="entry name" value="Tim10-like"/>
    <property type="match status" value="1"/>
</dbReference>
<evidence type="ECO:0000256" key="4">
    <source>
        <dbReference type="ARBA" id="ARBA00022927"/>
    </source>
</evidence>
<sequence length="101" mass="11352">MDTSSSPTPSLEGQQLPDLSKLTAKDKQELQQFLNHESQRAQIQQTVHTLTDLCWKKCVTGTIKSGALDKNEESCAKNCVDRYLDANFAIIKRLNGMNARR</sequence>
<keyword evidence="6 8" id="KW-1015">Disulfide bond</keyword>
<gene>
    <name evidence="10" type="ORF">MBM_07041</name>
</gene>
<keyword evidence="8" id="KW-0496">Mitochondrion</keyword>
<keyword evidence="7 8" id="KW-0143">Chaperone</keyword>
<dbReference type="InterPro" id="IPR035427">
    <property type="entry name" value="Tim10-like_dom_sf"/>
</dbReference>
<dbReference type="STRING" id="1072389.K1WBT2"/>
<evidence type="ECO:0000259" key="9">
    <source>
        <dbReference type="Pfam" id="PF02953"/>
    </source>
</evidence>
<dbReference type="Gene3D" id="1.10.287.810">
    <property type="entry name" value="Mitochondrial import inner membrane translocase subunit tim13 like domains"/>
    <property type="match status" value="1"/>
</dbReference>
<dbReference type="Pfam" id="PF02953">
    <property type="entry name" value="zf-Tim10_DDP"/>
    <property type="match status" value="1"/>
</dbReference>
<dbReference type="EMBL" id="JH921444">
    <property type="protein sequence ID" value="EKD14830.1"/>
    <property type="molecule type" value="Genomic_DNA"/>
</dbReference>
<proteinExistence type="inferred from homology"/>
<dbReference type="Proteomes" id="UP000006753">
    <property type="component" value="Unassembled WGS sequence"/>
</dbReference>
<keyword evidence="5 8" id="KW-0811">Translocation</keyword>
<keyword evidence="8" id="KW-0813">Transport</keyword>
<evidence type="ECO:0000256" key="1">
    <source>
        <dbReference type="ARBA" id="ARBA00004137"/>
    </source>
</evidence>
<dbReference type="GO" id="GO:0015031">
    <property type="term" value="P:protein transport"/>
    <property type="evidence" value="ECO:0007669"/>
    <property type="project" value="UniProtKB-KW"/>
</dbReference>
<evidence type="ECO:0000256" key="6">
    <source>
        <dbReference type="ARBA" id="ARBA00023157"/>
    </source>
</evidence>